<dbReference type="InterPro" id="IPR011006">
    <property type="entry name" value="CheY-like_superfamily"/>
</dbReference>
<dbReference type="PROSITE" id="PS50110">
    <property type="entry name" value="RESPONSE_REGULATORY"/>
    <property type="match status" value="2"/>
</dbReference>
<feature type="domain" description="Response regulatory" evidence="19">
    <location>
        <begin position="661"/>
        <end position="776"/>
    </location>
</feature>
<gene>
    <name evidence="21" type="ORF">G7B40_013850</name>
</gene>
<evidence type="ECO:0000259" key="18">
    <source>
        <dbReference type="PROSITE" id="PS50109"/>
    </source>
</evidence>
<dbReference type="InterPro" id="IPR001789">
    <property type="entry name" value="Sig_transdc_resp-reg_receiver"/>
</dbReference>
<dbReference type="InterPro" id="IPR000014">
    <property type="entry name" value="PAS"/>
</dbReference>
<evidence type="ECO:0000259" key="20">
    <source>
        <dbReference type="PROSITE" id="PS50112"/>
    </source>
</evidence>
<dbReference type="PRINTS" id="PR00344">
    <property type="entry name" value="BCTRLSENSOR"/>
</dbReference>
<dbReference type="EMBL" id="JAALHA020000005">
    <property type="protein sequence ID" value="MDR9895642.1"/>
    <property type="molecule type" value="Genomic_DNA"/>
</dbReference>
<dbReference type="PANTHER" id="PTHR43547:SF2">
    <property type="entry name" value="HYBRID SIGNAL TRANSDUCTION HISTIDINE KINASE C"/>
    <property type="match status" value="1"/>
</dbReference>
<dbReference type="SMART" id="SM00388">
    <property type="entry name" value="HisKA"/>
    <property type="match status" value="2"/>
</dbReference>
<dbReference type="InterPro" id="IPR036097">
    <property type="entry name" value="HisK_dim/P_sf"/>
</dbReference>
<dbReference type="CDD" id="cd00130">
    <property type="entry name" value="PAS"/>
    <property type="match status" value="1"/>
</dbReference>
<keyword evidence="5 15" id="KW-0597">Phosphoprotein</keyword>
<evidence type="ECO:0000256" key="9">
    <source>
        <dbReference type="ARBA" id="ARBA00022777"/>
    </source>
</evidence>
<feature type="region of interest" description="Disordered" evidence="17">
    <location>
        <begin position="590"/>
        <end position="652"/>
    </location>
</feature>
<feature type="domain" description="Histidine kinase" evidence="18">
    <location>
        <begin position="338"/>
        <end position="556"/>
    </location>
</feature>
<dbReference type="Proteomes" id="UP000667802">
    <property type="component" value="Unassembled WGS sequence"/>
</dbReference>
<keyword evidence="8" id="KW-0547">Nucleotide-binding</keyword>
<dbReference type="GO" id="GO:0000155">
    <property type="term" value="F:phosphorelay sensor kinase activity"/>
    <property type="evidence" value="ECO:0007669"/>
    <property type="project" value="InterPro"/>
</dbReference>
<evidence type="ECO:0000256" key="4">
    <source>
        <dbReference type="ARBA" id="ARBA00012438"/>
    </source>
</evidence>
<evidence type="ECO:0000256" key="15">
    <source>
        <dbReference type="PROSITE-ProRule" id="PRU00169"/>
    </source>
</evidence>
<dbReference type="FunFam" id="1.10.287.130:FF:000045">
    <property type="entry name" value="Two-component system sensor histidine kinase/response regulator"/>
    <property type="match status" value="1"/>
</dbReference>
<comment type="subcellular location">
    <subcellularLocation>
        <location evidence="2">Membrane</location>
    </subcellularLocation>
</comment>
<dbReference type="Gene3D" id="3.30.565.10">
    <property type="entry name" value="Histidine kinase-like ATPase, C-terminal domain"/>
    <property type="match status" value="2"/>
</dbReference>
<dbReference type="Gene3D" id="1.10.287.130">
    <property type="match status" value="2"/>
</dbReference>
<evidence type="ECO:0000256" key="3">
    <source>
        <dbReference type="ARBA" id="ARBA00006402"/>
    </source>
</evidence>
<dbReference type="SMART" id="SM00448">
    <property type="entry name" value="REC"/>
    <property type="match status" value="2"/>
</dbReference>
<sequence>MCRLMRSHDWGATSVGPVETWSQSLKTAIRIILGSRYPMFVWWGNGLTNFYNDAYIPVLGKRHPQALGQPACVVWAEIWDILGAQAEAVLTKGQASWNEELLLVMERNGYTEETYFTFSYSPVMEDSGEIKGVFCACTEDTRRVLSDRRIRTLRELAAATTEAKTAETACELSARSLSQNSHDLPFALIYLLDETRNQARLVGTTGLAPGTFASPEIVEIGNPSSDVWKFSSVTSGKSLLINPIPKKLGSLPGGPWPESPTRAVVLPLSACGQDSESGFLVAGVTPRREFDDDYQGFFDLVAGQISNAIADARAYEAERKRAEALAELDRAKTVFFSNVSHEFRTPLTLMLGPTEDALTDEQNLLPPIQRDRIEIVQRNGLRLLKLVNTLLDFSRIQAGRIQANYEATDLAKFTAELASTFRSLIERAGMNLVVDCPPLPEAIYVDCEMWEKIILNLLSNAFKFTFTGTITVTLRYCKQYVELCIADTGIGIPADEIPHLFERFHRVKGAQGRSFEGSGIGLSLVYELVKLHGGSVNVISALGEGSCFTISLPVGCEHLPPERVGGSRALASIAMSSISYIEEASRWLPKEAEEQGSKGAEEQEFSSVHASRPKSGKPLRVDQSPTPVNPHFGKLITQDSPSTTLAPLPLRPSALPPDSARILVVDDNADMRDYLYRLLSQRYEVEAVEDGMAAIATIRQGIPDLVLTDVMMPKLDGFSLLRELRSDPQTQNLPIILLSARAGEESRIEGLEAGADDYLIKPFSARELLARVEANLKMAQMRQEAAIREQALRLAAQTAQQEAERAYERLRQTLESMTNAFVALDNNWRIIYMNPTAEQINKKLRSEVIGKTLWEEWPASVGTNIEYQYRRAMTEQIPVHFEHHYYVPPDYDVWLEVHAYPSKDGLGIFYQDITDVKRYEAERRRNEEEREQLLQREQAAREQAETANRIKDEFLAVLSHELRSPLNPILGWSKLLQTGRLDAAKTAEALSTIERNAKLQSQLIEDLLDVSRILRGKLSLTLAPVQLKTVITEALSTVSLAAKAKSIEIKTHIDSKIGSIQGDSARLQQIVWNLLSNAVKFTPTGGKVIVRLESVGSEAQIQVIDTGKGISPDFLPHVFECFRQEDSATTRKFGGLGLGLAIVKQLVELHGGTIHADSLGEGQGATFTVKLPLMEDNVSKISDQGSPSFLTEASLRLNNLQILIVDDEPDSREFLAFVLEQAGMKTTQAASAIEALTFFEQYKPDLLISDIGMPEMDGYSLLQTIRTRSPEQGGRIRAIALTAYASETDQKRALAAGFDQHIAKPVDPDALLSAIANLIS</sequence>
<dbReference type="PROSITE" id="PS50109">
    <property type="entry name" value="HIS_KIN"/>
    <property type="match status" value="2"/>
</dbReference>
<protein>
    <recommendedName>
        <fullName evidence="14">Circadian input-output histidine kinase CikA</fullName>
        <ecNumber evidence="4">2.7.13.3</ecNumber>
    </recommendedName>
</protein>
<evidence type="ECO:0000256" key="7">
    <source>
        <dbReference type="ARBA" id="ARBA00022692"/>
    </source>
</evidence>
<feature type="compositionally biased region" description="Basic and acidic residues" evidence="17">
    <location>
        <begin position="590"/>
        <end position="601"/>
    </location>
</feature>
<reference evidence="22" key="1">
    <citation type="journal article" date="2021" name="Science">
        <title>Hunting the eagle killer: A cyanobacterial neurotoxin causes vacuolar myelinopathy.</title>
        <authorList>
            <person name="Breinlinger S."/>
            <person name="Phillips T.J."/>
            <person name="Haram B.N."/>
            <person name="Mares J."/>
            <person name="Martinez Yerena J.A."/>
            <person name="Hrouzek P."/>
            <person name="Sobotka R."/>
            <person name="Henderson W.M."/>
            <person name="Schmieder P."/>
            <person name="Williams S.M."/>
            <person name="Lauderdale J.D."/>
            <person name="Wilde H.D."/>
            <person name="Gerrin W."/>
            <person name="Kust A."/>
            <person name="Washington J.W."/>
            <person name="Wagner C."/>
            <person name="Geier B."/>
            <person name="Liebeke M."/>
            <person name="Enke H."/>
            <person name="Niedermeyer T.H.J."/>
            <person name="Wilde S.B."/>
        </authorList>
    </citation>
    <scope>NUCLEOTIDE SEQUENCE [LARGE SCALE GENOMIC DNA]</scope>
    <source>
        <strain evidence="22">Thurmond2011</strain>
    </source>
</reference>
<dbReference type="EC" id="2.7.13.3" evidence="4"/>
<evidence type="ECO:0000256" key="1">
    <source>
        <dbReference type="ARBA" id="ARBA00000085"/>
    </source>
</evidence>
<comment type="similarity">
    <text evidence="3">In the N-terminal section; belongs to the phytochrome family.</text>
</comment>
<evidence type="ECO:0000256" key="12">
    <source>
        <dbReference type="ARBA" id="ARBA00023012"/>
    </source>
</evidence>
<keyword evidence="9" id="KW-0418">Kinase</keyword>
<dbReference type="Pfam" id="PF02518">
    <property type="entry name" value="HATPase_c"/>
    <property type="match status" value="2"/>
</dbReference>
<dbReference type="InterPro" id="IPR013656">
    <property type="entry name" value="PAS_4"/>
</dbReference>
<dbReference type="SUPFAM" id="SSF52172">
    <property type="entry name" value="CheY-like"/>
    <property type="match status" value="2"/>
</dbReference>
<dbReference type="CDD" id="cd17580">
    <property type="entry name" value="REC_2_DhkD-like"/>
    <property type="match status" value="1"/>
</dbReference>
<keyword evidence="6" id="KW-0808">Transferase</keyword>
<keyword evidence="16" id="KW-0175">Coiled coil</keyword>
<keyword evidence="7" id="KW-0812">Transmembrane</keyword>
<dbReference type="Gene3D" id="3.40.50.2300">
    <property type="match status" value="2"/>
</dbReference>
<evidence type="ECO:0000256" key="2">
    <source>
        <dbReference type="ARBA" id="ARBA00004370"/>
    </source>
</evidence>
<feature type="domain" description="Response regulatory" evidence="19">
    <location>
        <begin position="1201"/>
        <end position="1319"/>
    </location>
</feature>
<keyword evidence="13" id="KW-0472">Membrane</keyword>
<dbReference type="NCBIfam" id="TIGR00229">
    <property type="entry name" value="sensory_box"/>
    <property type="match status" value="1"/>
</dbReference>
<evidence type="ECO:0000256" key="6">
    <source>
        <dbReference type="ARBA" id="ARBA00022679"/>
    </source>
</evidence>
<dbReference type="CDD" id="cd00082">
    <property type="entry name" value="HisKA"/>
    <property type="match status" value="2"/>
</dbReference>
<dbReference type="RefSeq" id="WP_208345048.1">
    <property type="nucleotide sequence ID" value="NZ_CAWQFN010000575.1"/>
</dbReference>
<dbReference type="GO" id="GO:0016020">
    <property type="term" value="C:membrane"/>
    <property type="evidence" value="ECO:0007669"/>
    <property type="project" value="UniProtKB-SubCell"/>
</dbReference>
<dbReference type="Gene3D" id="3.30.450.20">
    <property type="entry name" value="PAS domain"/>
    <property type="match status" value="2"/>
</dbReference>
<dbReference type="InterPro" id="IPR003018">
    <property type="entry name" value="GAF"/>
</dbReference>
<comment type="caution">
    <text evidence="21">The sequence shown here is derived from an EMBL/GenBank/DDBJ whole genome shotgun (WGS) entry which is preliminary data.</text>
</comment>
<feature type="modified residue" description="4-aspartylphosphate" evidence="15">
    <location>
        <position position="709"/>
    </location>
</feature>
<dbReference type="FunFam" id="1.10.287.130:FF:000004">
    <property type="entry name" value="Ethylene receptor 1"/>
    <property type="match status" value="1"/>
</dbReference>
<dbReference type="SUPFAM" id="SSF47384">
    <property type="entry name" value="Homodimeric domain of signal transducing histidine kinase"/>
    <property type="match status" value="2"/>
</dbReference>
<evidence type="ECO:0000313" key="22">
    <source>
        <dbReference type="Proteomes" id="UP000667802"/>
    </source>
</evidence>
<feature type="domain" description="Histidine kinase" evidence="18">
    <location>
        <begin position="957"/>
        <end position="1175"/>
    </location>
</feature>
<comment type="catalytic activity">
    <reaction evidence="1">
        <text>ATP + protein L-histidine = ADP + protein N-phospho-L-histidine.</text>
        <dbReference type="EC" id="2.7.13.3"/>
    </reaction>
</comment>
<dbReference type="SUPFAM" id="SSF55781">
    <property type="entry name" value="GAF domain-like"/>
    <property type="match status" value="1"/>
</dbReference>
<dbReference type="GO" id="GO:0005524">
    <property type="term" value="F:ATP binding"/>
    <property type="evidence" value="ECO:0007669"/>
    <property type="project" value="UniProtKB-KW"/>
</dbReference>
<dbReference type="Pfam" id="PF00072">
    <property type="entry name" value="Response_reg"/>
    <property type="match status" value="2"/>
</dbReference>
<evidence type="ECO:0000256" key="13">
    <source>
        <dbReference type="ARBA" id="ARBA00023136"/>
    </source>
</evidence>
<feature type="modified residue" description="4-aspartylphosphate" evidence="15">
    <location>
        <position position="1250"/>
    </location>
</feature>
<feature type="compositionally biased region" description="Low complexity" evidence="17">
    <location>
        <begin position="639"/>
        <end position="652"/>
    </location>
</feature>
<name>A0AAP5I5Z6_9CYAN</name>
<feature type="coiled-coil region" evidence="16">
    <location>
        <begin position="305"/>
        <end position="334"/>
    </location>
</feature>
<dbReference type="InterPro" id="IPR035965">
    <property type="entry name" value="PAS-like_dom_sf"/>
</dbReference>
<keyword evidence="10 21" id="KW-0067">ATP-binding</keyword>
<evidence type="ECO:0000259" key="19">
    <source>
        <dbReference type="PROSITE" id="PS50110"/>
    </source>
</evidence>
<feature type="domain" description="PAS" evidence="20">
    <location>
        <begin position="806"/>
        <end position="853"/>
    </location>
</feature>
<dbReference type="InterPro" id="IPR036890">
    <property type="entry name" value="HATPase_C_sf"/>
</dbReference>
<keyword evidence="12" id="KW-0902">Two-component regulatory system</keyword>
<dbReference type="InterPro" id="IPR005467">
    <property type="entry name" value="His_kinase_dom"/>
</dbReference>
<dbReference type="SMART" id="SM00387">
    <property type="entry name" value="HATPase_c"/>
    <property type="match status" value="2"/>
</dbReference>
<dbReference type="PROSITE" id="PS50112">
    <property type="entry name" value="PAS"/>
    <property type="match status" value="1"/>
</dbReference>
<dbReference type="SMART" id="SM00091">
    <property type="entry name" value="PAS"/>
    <property type="match status" value="2"/>
</dbReference>
<dbReference type="Pfam" id="PF13185">
    <property type="entry name" value="GAF_2"/>
    <property type="match status" value="1"/>
</dbReference>
<dbReference type="Pfam" id="PF00512">
    <property type="entry name" value="HisKA"/>
    <property type="match status" value="2"/>
</dbReference>
<proteinExistence type="inferred from homology"/>
<feature type="coiled-coil region" evidence="16">
    <location>
        <begin position="916"/>
        <end position="950"/>
    </location>
</feature>
<dbReference type="InterPro" id="IPR004358">
    <property type="entry name" value="Sig_transdc_His_kin-like_C"/>
</dbReference>
<dbReference type="FunFam" id="3.30.565.10:FF:000010">
    <property type="entry name" value="Sensor histidine kinase RcsC"/>
    <property type="match status" value="1"/>
</dbReference>
<dbReference type="InterPro" id="IPR029016">
    <property type="entry name" value="GAF-like_dom_sf"/>
</dbReference>
<evidence type="ECO:0000313" key="21">
    <source>
        <dbReference type="EMBL" id="MDR9895642.1"/>
    </source>
</evidence>
<keyword evidence="11" id="KW-1133">Transmembrane helix</keyword>
<evidence type="ECO:0000256" key="17">
    <source>
        <dbReference type="SAM" id="MobiDB-lite"/>
    </source>
</evidence>
<dbReference type="Gene3D" id="3.30.450.40">
    <property type="match status" value="1"/>
</dbReference>
<dbReference type="CDD" id="cd16922">
    <property type="entry name" value="HATPase_EvgS-ArcB-TorS-like"/>
    <property type="match status" value="2"/>
</dbReference>
<dbReference type="InterPro" id="IPR003661">
    <property type="entry name" value="HisK_dim/P_dom"/>
</dbReference>
<accession>A0AAP5I5Z6</accession>
<dbReference type="PANTHER" id="PTHR43547">
    <property type="entry name" value="TWO-COMPONENT HISTIDINE KINASE"/>
    <property type="match status" value="1"/>
</dbReference>
<dbReference type="CDD" id="cd17574">
    <property type="entry name" value="REC_OmpR"/>
    <property type="match status" value="1"/>
</dbReference>
<evidence type="ECO:0000256" key="8">
    <source>
        <dbReference type="ARBA" id="ARBA00022741"/>
    </source>
</evidence>
<evidence type="ECO:0000256" key="14">
    <source>
        <dbReference type="ARBA" id="ARBA00074306"/>
    </source>
</evidence>
<dbReference type="FunFam" id="3.30.565.10:FF:000037">
    <property type="entry name" value="Hybrid sensor histidine kinase/response regulator"/>
    <property type="match status" value="1"/>
</dbReference>
<organism evidence="21 22">
    <name type="scientific">Aetokthonos hydrillicola Thurmond2011</name>
    <dbReference type="NCBI Taxonomy" id="2712845"/>
    <lineage>
        <taxon>Bacteria</taxon>
        <taxon>Bacillati</taxon>
        <taxon>Cyanobacteriota</taxon>
        <taxon>Cyanophyceae</taxon>
        <taxon>Nostocales</taxon>
        <taxon>Hapalosiphonaceae</taxon>
        <taxon>Aetokthonos</taxon>
    </lineage>
</organism>
<evidence type="ECO:0000256" key="5">
    <source>
        <dbReference type="ARBA" id="ARBA00022553"/>
    </source>
</evidence>
<dbReference type="SUPFAM" id="SSF55874">
    <property type="entry name" value="ATPase domain of HSP90 chaperone/DNA topoisomerase II/histidine kinase"/>
    <property type="match status" value="2"/>
</dbReference>
<feature type="coiled-coil region" evidence="16">
    <location>
        <begin position="769"/>
        <end position="827"/>
    </location>
</feature>
<dbReference type="SUPFAM" id="SSF55785">
    <property type="entry name" value="PYP-like sensor domain (PAS domain)"/>
    <property type="match status" value="2"/>
</dbReference>
<evidence type="ECO:0000256" key="11">
    <source>
        <dbReference type="ARBA" id="ARBA00022989"/>
    </source>
</evidence>
<dbReference type="Pfam" id="PF08448">
    <property type="entry name" value="PAS_4"/>
    <property type="match status" value="1"/>
</dbReference>
<keyword evidence="22" id="KW-1185">Reference proteome</keyword>
<evidence type="ECO:0000256" key="16">
    <source>
        <dbReference type="SAM" id="Coils"/>
    </source>
</evidence>
<dbReference type="InterPro" id="IPR003594">
    <property type="entry name" value="HATPase_dom"/>
</dbReference>
<evidence type="ECO:0000256" key="10">
    <source>
        <dbReference type="ARBA" id="ARBA00022840"/>
    </source>
</evidence>